<dbReference type="Pfam" id="PF00496">
    <property type="entry name" value="SBP_bac_5"/>
    <property type="match status" value="1"/>
</dbReference>
<feature type="signal peptide" evidence="4">
    <location>
        <begin position="1"/>
        <end position="23"/>
    </location>
</feature>
<dbReference type="PIRSF" id="PIRSF002741">
    <property type="entry name" value="MppA"/>
    <property type="match status" value="1"/>
</dbReference>
<organism evidence="6 7">
    <name type="scientific">Oricola thermophila</name>
    <dbReference type="NCBI Taxonomy" id="2742145"/>
    <lineage>
        <taxon>Bacteria</taxon>
        <taxon>Pseudomonadati</taxon>
        <taxon>Pseudomonadota</taxon>
        <taxon>Alphaproteobacteria</taxon>
        <taxon>Hyphomicrobiales</taxon>
        <taxon>Ahrensiaceae</taxon>
        <taxon>Oricola</taxon>
    </lineage>
</organism>
<keyword evidence="3 4" id="KW-0732">Signal</keyword>
<dbReference type="EMBL" id="CP054836">
    <property type="protein sequence ID" value="QKV18303.1"/>
    <property type="molecule type" value="Genomic_DNA"/>
</dbReference>
<dbReference type="GO" id="GO:1904680">
    <property type="term" value="F:peptide transmembrane transporter activity"/>
    <property type="evidence" value="ECO:0007669"/>
    <property type="project" value="TreeGrafter"/>
</dbReference>
<dbReference type="InterPro" id="IPR000914">
    <property type="entry name" value="SBP_5_dom"/>
</dbReference>
<feature type="domain" description="Solute-binding protein family 5" evidence="5">
    <location>
        <begin position="72"/>
        <end position="382"/>
    </location>
</feature>
<evidence type="ECO:0000256" key="1">
    <source>
        <dbReference type="ARBA" id="ARBA00004418"/>
    </source>
</evidence>
<dbReference type="KEGG" id="orm:HTY61_07470"/>
<sequence>MRILKMAGLAVATYLVAPGLALAQDGGTVTIVLAEEPSFVEPCEASRSDVGKVLKQNVVETLTQIDPTDGGIAPRLATAWEQVDDLTWRFSLREGVTFHDGAAFDAEAVKHSIDRMMDTSIDCEIRTKFFGGTALEVTPVDELTVDIKTDAPSPILPTMMGTVVIVSPNTAMGEYTRSPVGTGPYTFEAWDVGNSITLSRFDGYWGDMPAVEGAKYIFRSESPVRAAMVAAGEADIAPNISVQDADPAADFSYPNSETTRLRIDTETAPLDDIRIREALNLAVDRSAIKGTILSPDVMLATQLVAPSINGHNPDIVSWGYDVEKARALIAQAKADGTPVDSEIHLIGRTGMFPNSAETMEALQAFFQDAGFNVSLRMVEVGEWLELILKPYAEDRPPILLIDQHDNNNGDAVFTVFNKYHSEGANSTLHDEELDRTIRAAEQATGDERRKLFQKAFSIIEERIIADVMLFHMVGYTRVSERLSFTPDISTNSELPLEKISFK</sequence>
<dbReference type="Gene3D" id="3.10.105.10">
    <property type="entry name" value="Dipeptide-binding Protein, Domain 3"/>
    <property type="match status" value="1"/>
</dbReference>
<dbReference type="GO" id="GO:0030288">
    <property type="term" value="C:outer membrane-bounded periplasmic space"/>
    <property type="evidence" value="ECO:0007669"/>
    <property type="project" value="UniProtKB-ARBA"/>
</dbReference>
<evidence type="ECO:0000313" key="7">
    <source>
        <dbReference type="Proteomes" id="UP000509367"/>
    </source>
</evidence>
<evidence type="ECO:0000256" key="2">
    <source>
        <dbReference type="ARBA" id="ARBA00005695"/>
    </source>
</evidence>
<dbReference type="AlphaFoldDB" id="A0A6N1VCP5"/>
<dbReference type="CDD" id="cd08491">
    <property type="entry name" value="PBP2_NikA_DppA_OppA_like_12"/>
    <property type="match status" value="1"/>
</dbReference>
<comment type="subcellular location">
    <subcellularLocation>
        <location evidence="1">Periplasm</location>
    </subcellularLocation>
</comment>
<dbReference type="RefSeq" id="WP_175276197.1">
    <property type="nucleotide sequence ID" value="NZ_CP054836.1"/>
</dbReference>
<dbReference type="PANTHER" id="PTHR30290">
    <property type="entry name" value="PERIPLASMIC BINDING COMPONENT OF ABC TRANSPORTER"/>
    <property type="match status" value="1"/>
</dbReference>
<evidence type="ECO:0000256" key="3">
    <source>
        <dbReference type="ARBA" id="ARBA00022729"/>
    </source>
</evidence>
<accession>A0A6N1VCP5</accession>
<dbReference type="Proteomes" id="UP000509367">
    <property type="component" value="Chromosome"/>
</dbReference>
<dbReference type="InterPro" id="IPR039424">
    <property type="entry name" value="SBP_5"/>
</dbReference>
<protein>
    <submittedName>
        <fullName evidence="6">Peptide ABC transporter substrate-binding protein</fullName>
    </submittedName>
</protein>
<dbReference type="GO" id="GO:0015833">
    <property type="term" value="P:peptide transport"/>
    <property type="evidence" value="ECO:0007669"/>
    <property type="project" value="TreeGrafter"/>
</dbReference>
<comment type="similarity">
    <text evidence="2">Belongs to the bacterial solute-binding protein 5 family.</text>
</comment>
<dbReference type="GO" id="GO:0043190">
    <property type="term" value="C:ATP-binding cassette (ABC) transporter complex"/>
    <property type="evidence" value="ECO:0007669"/>
    <property type="project" value="InterPro"/>
</dbReference>
<dbReference type="InterPro" id="IPR030678">
    <property type="entry name" value="Peptide/Ni-bd"/>
</dbReference>
<evidence type="ECO:0000259" key="5">
    <source>
        <dbReference type="Pfam" id="PF00496"/>
    </source>
</evidence>
<dbReference type="PANTHER" id="PTHR30290:SF38">
    <property type="entry name" value="D,D-DIPEPTIDE-BINDING PERIPLASMIC PROTEIN DDPA-RELATED"/>
    <property type="match status" value="1"/>
</dbReference>
<dbReference type="SUPFAM" id="SSF53850">
    <property type="entry name" value="Periplasmic binding protein-like II"/>
    <property type="match status" value="1"/>
</dbReference>
<dbReference type="Gene3D" id="3.40.190.10">
    <property type="entry name" value="Periplasmic binding protein-like II"/>
    <property type="match status" value="1"/>
</dbReference>
<evidence type="ECO:0000313" key="6">
    <source>
        <dbReference type="EMBL" id="QKV18303.1"/>
    </source>
</evidence>
<reference evidence="6 7" key="1">
    <citation type="submission" date="2020-06" db="EMBL/GenBank/DDBJ databases">
        <title>Oricola thermophila sp. nov. isolated from a tidal sediments.</title>
        <authorList>
            <person name="Kwon K.K."/>
            <person name="Yang S.-H."/>
            <person name="Park M.-J."/>
        </authorList>
    </citation>
    <scope>NUCLEOTIDE SEQUENCE [LARGE SCALE GENOMIC DNA]</scope>
    <source>
        <strain evidence="6 7">MEBiC13590</strain>
    </source>
</reference>
<gene>
    <name evidence="6" type="ORF">HTY61_07470</name>
</gene>
<evidence type="ECO:0000256" key="4">
    <source>
        <dbReference type="SAM" id="SignalP"/>
    </source>
</evidence>
<feature type="chain" id="PRO_5027096764" evidence="4">
    <location>
        <begin position="24"/>
        <end position="502"/>
    </location>
</feature>
<keyword evidence="7" id="KW-1185">Reference proteome</keyword>
<name>A0A6N1VCP5_9HYPH</name>
<proteinExistence type="inferred from homology"/>